<comment type="caution">
    <text evidence="5">The sequence shown here is derived from an EMBL/GenBank/DDBJ whole genome shotgun (WGS) entry which is preliminary data.</text>
</comment>
<evidence type="ECO:0000313" key="6">
    <source>
        <dbReference type="Proteomes" id="UP000283509"/>
    </source>
</evidence>
<feature type="compositionally biased region" description="Basic and acidic residues" evidence="3">
    <location>
        <begin position="10"/>
        <end position="37"/>
    </location>
</feature>
<keyword evidence="6" id="KW-1185">Reference proteome</keyword>
<dbReference type="InterPro" id="IPR047171">
    <property type="entry name" value="BAZ1A"/>
</dbReference>
<keyword evidence="2" id="KW-0539">Nucleus</keyword>
<sequence length="332" mass="38489">MPAFLNTSNDGDKKEAKERKKREKKEAREKPADGESKKKGRPPMSEEEKQARKKMLKDAKEELKAEKKEEIKQRIEKEKEDKKKEREIKKEEKRLKLEYIKDWKRMRDDLDCDDHKDLPTPTPIQCRIPDELFSDFIMVLEFVNVFAELLELKDVYPQGITFDMLEHALVEKEVAVMEVDTEDISIQEAVRLANRASTWSQQYHGVPLQKAPLDALTLSEVLRLHILASGATSVANARWRHFNRGGFKNRDDPGLQFKLEEPAIIKALNTQAVSDLPLANKLKILSLLGLLTYASVRDVIDENIDKLKEMKNKLRIHQLTQIKKEKIENAAR</sequence>
<name>A0A423U8L1_PENVA</name>
<dbReference type="GO" id="GO:0006338">
    <property type="term" value="P:chromatin remodeling"/>
    <property type="evidence" value="ECO:0007669"/>
    <property type="project" value="InterPro"/>
</dbReference>
<reference evidence="5 6" key="1">
    <citation type="submission" date="2018-04" db="EMBL/GenBank/DDBJ databases">
        <authorList>
            <person name="Zhang X."/>
            <person name="Yuan J."/>
            <person name="Li F."/>
            <person name="Xiang J."/>
        </authorList>
    </citation>
    <scope>NUCLEOTIDE SEQUENCE [LARGE SCALE GENOMIC DNA]</scope>
    <source>
        <tissue evidence="5">Muscle</tissue>
    </source>
</reference>
<dbReference type="GO" id="GO:0045740">
    <property type="term" value="P:positive regulation of DNA replication"/>
    <property type="evidence" value="ECO:0007669"/>
    <property type="project" value="TreeGrafter"/>
</dbReference>
<dbReference type="InterPro" id="IPR018501">
    <property type="entry name" value="DDT_dom"/>
</dbReference>
<dbReference type="GO" id="GO:0003677">
    <property type="term" value="F:DNA binding"/>
    <property type="evidence" value="ECO:0007669"/>
    <property type="project" value="TreeGrafter"/>
</dbReference>
<dbReference type="EMBL" id="QCYY01000453">
    <property type="protein sequence ID" value="ROT85040.1"/>
    <property type="molecule type" value="Genomic_DNA"/>
</dbReference>
<dbReference type="OrthoDB" id="332390at2759"/>
<reference evidence="5 6" key="2">
    <citation type="submission" date="2019-01" db="EMBL/GenBank/DDBJ databases">
        <title>The decoding of complex shrimp genome reveals the adaptation for benthos swimmer, frequently molting mechanism and breeding impact on genome.</title>
        <authorList>
            <person name="Sun Y."/>
            <person name="Gao Y."/>
            <person name="Yu Y."/>
        </authorList>
    </citation>
    <scope>NUCLEOTIDE SEQUENCE [LARGE SCALE GENOMIC DNA]</scope>
    <source>
        <tissue evidence="5">Muscle</tissue>
    </source>
</reference>
<dbReference type="GO" id="GO:0000228">
    <property type="term" value="C:nuclear chromosome"/>
    <property type="evidence" value="ECO:0007669"/>
    <property type="project" value="TreeGrafter"/>
</dbReference>
<dbReference type="STRING" id="6689.A0A423U8L1"/>
<dbReference type="PANTHER" id="PTHR46510:SF1">
    <property type="entry name" value="BROMODOMAIN ADJACENT TO ZINC FINGER DOMAIN PROTEIN 1A"/>
    <property type="match status" value="1"/>
</dbReference>
<comment type="subcellular location">
    <subcellularLocation>
        <location evidence="1">Nucleus</location>
    </subcellularLocation>
</comment>
<proteinExistence type="predicted"/>
<dbReference type="PANTHER" id="PTHR46510">
    <property type="entry name" value="BROMODOMAIN ADJACENT TO ZINC FINGER DOMAIN PROTEIN 1A"/>
    <property type="match status" value="1"/>
</dbReference>
<evidence type="ECO:0000259" key="4">
    <source>
        <dbReference type="PROSITE" id="PS50827"/>
    </source>
</evidence>
<accession>A0A423U8L1</accession>
<evidence type="ECO:0000256" key="1">
    <source>
        <dbReference type="ARBA" id="ARBA00004123"/>
    </source>
</evidence>
<dbReference type="GO" id="GO:0008623">
    <property type="term" value="C:CHRAC"/>
    <property type="evidence" value="ECO:0007669"/>
    <property type="project" value="TreeGrafter"/>
</dbReference>
<dbReference type="Pfam" id="PF02791">
    <property type="entry name" value="DDT"/>
    <property type="match status" value="1"/>
</dbReference>
<dbReference type="PROSITE" id="PS50827">
    <property type="entry name" value="DDT"/>
    <property type="match status" value="1"/>
</dbReference>
<dbReference type="GO" id="GO:0031445">
    <property type="term" value="P:regulation of heterochromatin formation"/>
    <property type="evidence" value="ECO:0007669"/>
    <property type="project" value="TreeGrafter"/>
</dbReference>
<evidence type="ECO:0000313" key="5">
    <source>
        <dbReference type="EMBL" id="ROT85040.1"/>
    </source>
</evidence>
<organism evidence="5 6">
    <name type="scientific">Penaeus vannamei</name>
    <name type="common">Whiteleg shrimp</name>
    <name type="synonym">Litopenaeus vannamei</name>
    <dbReference type="NCBI Taxonomy" id="6689"/>
    <lineage>
        <taxon>Eukaryota</taxon>
        <taxon>Metazoa</taxon>
        <taxon>Ecdysozoa</taxon>
        <taxon>Arthropoda</taxon>
        <taxon>Crustacea</taxon>
        <taxon>Multicrustacea</taxon>
        <taxon>Malacostraca</taxon>
        <taxon>Eumalacostraca</taxon>
        <taxon>Eucarida</taxon>
        <taxon>Decapoda</taxon>
        <taxon>Dendrobranchiata</taxon>
        <taxon>Penaeoidea</taxon>
        <taxon>Penaeidae</taxon>
        <taxon>Penaeus</taxon>
    </lineage>
</organism>
<evidence type="ECO:0000256" key="3">
    <source>
        <dbReference type="SAM" id="MobiDB-lite"/>
    </source>
</evidence>
<protein>
    <submittedName>
        <fullName evidence="5">Bromodomain adjacent to zinc finger domain protein 1A</fullName>
    </submittedName>
</protein>
<dbReference type="AlphaFoldDB" id="A0A423U8L1"/>
<feature type="compositionally biased region" description="Basic and acidic residues" evidence="3">
    <location>
        <begin position="44"/>
        <end position="86"/>
    </location>
</feature>
<gene>
    <name evidence="5" type="ORF">C7M84_021530</name>
</gene>
<dbReference type="Proteomes" id="UP000283509">
    <property type="component" value="Unassembled WGS sequence"/>
</dbReference>
<feature type="domain" description="DDT" evidence="4">
    <location>
        <begin position="130"/>
        <end position="195"/>
    </location>
</feature>
<feature type="region of interest" description="Disordered" evidence="3">
    <location>
        <begin position="1"/>
        <end position="86"/>
    </location>
</feature>
<dbReference type="GO" id="GO:0006355">
    <property type="term" value="P:regulation of DNA-templated transcription"/>
    <property type="evidence" value="ECO:0007669"/>
    <property type="project" value="TreeGrafter"/>
</dbReference>
<evidence type="ECO:0000256" key="2">
    <source>
        <dbReference type="ARBA" id="ARBA00023242"/>
    </source>
</evidence>